<feature type="domain" description="Halobacterial output" evidence="1">
    <location>
        <begin position="23"/>
        <end position="96"/>
    </location>
</feature>
<accession>A0ABD6A9E1</accession>
<sequence length="104" mass="10809">MPSTDDPPDPLPAVYTASYDPGETPPSVALVLAVAEVEGVDPLELNDSLYASVDPECLDGLLRPRFDGTLRLDGHVSFRCCGYHVTVAGDGSITVSSAGCGCPE</sequence>
<reference evidence="2 3" key="1">
    <citation type="journal article" date="2019" name="Int. J. Syst. Evol. Microbiol.">
        <title>The Global Catalogue of Microorganisms (GCM) 10K type strain sequencing project: providing services to taxonomists for standard genome sequencing and annotation.</title>
        <authorList>
            <consortium name="The Broad Institute Genomics Platform"/>
            <consortium name="The Broad Institute Genome Sequencing Center for Infectious Disease"/>
            <person name="Wu L."/>
            <person name="Ma J."/>
        </authorList>
    </citation>
    <scope>NUCLEOTIDE SEQUENCE [LARGE SCALE GENOMIC DNA]</scope>
    <source>
        <strain evidence="2 3">PSR21</strain>
    </source>
</reference>
<gene>
    <name evidence="2" type="ORF">ACFQPE_10490</name>
</gene>
<dbReference type="RefSeq" id="WP_276303529.1">
    <property type="nucleotide sequence ID" value="NZ_CP119992.1"/>
</dbReference>
<dbReference type="Pfam" id="PF18545">
    <property type="entry name" value="HalOD1"/>
    <property type="match status" value="1"/>
</dbReference>
<organism evidence="2 3">
    <name type="scientific">Halomarina halobia</name>
    <dbReference type="NCBI Taxonomy" id="3033386"/>
    <lineage>
        <taxon>Archaea</taxon>
        <taxon>Methanobacteriati</taxon>
        <taxon>Methanobacteriota</taxon>
        <taxon>Stenosarchaea group</taxon>
        <taxon>Halobacteria</taxon>
        <taxon>Halobacteriales</taxon>
        <taxon>Natronomonadaceae</taxon>
        <taxon>Halomarina</taxon>
    </lineage>
</organism>
<dbReference type="EMBL" id="JBHTBF010000002">
    <property type="protein sequence ID" value="MFC7317219.1"/>
    <property type="molecule type" value="Genomic_DNA"/>
</dbReference>
<dbReference type="Proteomes" id="UP001596547">
    <property type="component" value="Unassembled WGS sequence"/>
</dbReference>
<keyword evidence="3" id="KW-1185">Reference proteome</keyword>
<evidence type="ECO:0000313" key="2">
    <source>
        <dbReference type="EMBL" id="MFC7317219.1"/>
    </source>
</evidence>
<evidence type="ECO:0000313" key="3">
    <source>
        <dbReference type="Proteomes" id="UP001596547"/>
    </source>
</evidence>
<proteinExistence type="predicted"/>
<dbReference type="AlphaFoldDB" id="A0ABD6A9E1"/>
<name>A0ABD6A9E1_9EURY</name>
<dbReference type="InterPro" id="IPR040624">
    <property type="entry name" value="HalOD1"/>
</dbReference>
<comment type="caution">
    <text evidence="2">The sequence shown here is derived from an EMBL/GenBank/DDBJ whole genome shotgun (WGS) entry which is preliminary data.</text>
</comment>
<evidence type="ECO:0000259" key="1">
    <source>
        <dbReference type="Pfam" id="PF18545"/>
    </source>
</evidence>
<protein>
    <submittedName>
        <fullName evidence="2">HalOD1 output domain-containing protein</fullName>
    </submittedName>
</protein>
<dbReference type="GeneID" id="79316124"/>